<dbReference type="GO" id="GO:0016020">
    <property type="term" value="C:membrane"/>
    <property type="evidence" value="ECO:0007669"/>
    <property type="project" value="UniProtKB-SubCell"/>
</dbReference>
<dbReference type="CDD" id="cd16461">
    <property type="entry name" value="RING-H2_EL5-like"/>
    <property type="match status" value="1"/>
</dbReference>
<sequence length="415" mass="43253">MPSPTTMALSPPPLTGRPAGGLAWPGQVLYHRETKPWPHRTQCKRTTTSRRLLRSSPSPVATAYIYAAELSTPESRELVPPPHGTPTACRLRQQLELSALRVPSDIRMTQGSDQAGAGAGTPPAPRASAGAAGAMALGSILTVAGILLLFVFFALGIIALQCCINTWDRETAQQQGEQAGRRRRRGPRAAGPAGGSSGGGTMRTTTSRGVDPELLRALPVTVYHHHHHGTSDHHQQDAVVVECAVCLAELQDGEEARFLPRCGHGFHAECVDMWLASHTTCPLCRLTVVSKPDDVSLPPPTPSLALPPVAPEPASYATANLPASVLLGVSDHGAVVAAGAGSTAAMVIEIPELGVPTPTLTTPRDAAKSPGSARLRSIRRLWSFGRQGAGATSSCSCAGAGAGASQRVDLEKGIS</sequence>
<keyword evidence="5" id="KW-0808">Transferase</keyword>
<evidence type="ECO:0000313" key="17">
    <source>
        <dbReference type="EMBL" id="KAG0533437.1"/>
    </source>
</evidence>
<comment type="subcellular location">
    <subcellularLocation>
        <location evidence="2">Membrane</location>
        <topology evidence="2">Single-pass membrane protein</topology>
    </subcellularLocation>
</comment>
<evidence type="ECO:0000256" key="13">
    <source>
        <dbReference type="PROSITE-ProRule" id="PRU00175"/>
    </source>
</evidence>
<dbReference type="PANTHER" id="PTHR46913">
    <property type="entry name" value="RING-H2 FINGER PROTEIN ATL16"/>
    <property type="match status" value="1"/>
</dbReference>
<dbReference type="AlphaFoldDB" id="A0A921R661"/>
<evidence type="ECO:0000313" key="18">
    <source>
        <dbReference type="Proteomes" id="UP000807115"/>
    </source>
</evidence>
<keyword evidence="7" id="KW-0479">Metal-binding</keyword>
<comment type="catalytic activity">
    <reaction evidence="1">
        <text>S-ubiquitinyl-[E2 ubiquitin-conjugating enzyme]-L-cysteine + [acceptor protein]-L-lysine = [E2 ubiquitin-conjugating enzyme]-L-cysteine + N(6)-ubiquitinyl-[acceptor protein]-L-lysine.</text>
        <dbReference type="EC" id="2.3.2.27"/>
    </reaction>
</comment>
<keyword evidence="12 15" id="KW-0472">Membrane</keyword>
<proteinExistence type="predicted"/>
<protein>
    <recommendedName>
        <fullName evidence="4">RING-type E3 ubiquitin transferase</fullName>
        <ecNumber evidence="4">2.3.2.27</ecNumber>
    </recommendedName>
</protein>
<evidence type="ECO:0000256" key="11">
    <source>
        <dbReference type="ARBA" id="ARBA00022989"/>
    </source>
</evidence>
<dbReference type="Proteomes" id="UP000807115">
    <property type="component" value="Chromosome 4"/>
</dbReference>
<keyword evidence="10" id="KW-0862">Zinc</keyword>
<evidence type="ECO:0000256" key="9">
    <source>
        <dbReference type="ARBA" id="ARBA00022786"/>
    </source>
</evidence>
<evidence type="ECO:0000256" key="14">
    <source>
        <dbReference type="SAM" id="MobiDB-lite"/>
    </source>
</evidence>
<evidence type="ECO:0000256" key="1">
    <source>
        <dbReference type="ARBA" id="ARBA00000900"/>
    </source>
</evidence>
<dbReference type="InterPro" id="IPR013083">
    <property type="entry name" value="Znf_RING/FYVE/PHD"/>
</dbReference>
<organism evidence="17 18">
    <name type="scientific">Sorghum bicolor</name>
    <name type="common">Sorghum</name>
    <name type="synonym">Sorghum vulgare</name>
    <dbReference type="NCBI Taxonomy" id="4558"/>
    <lineage>
        <taxon>Eukaryota</taxon>
        <taxon>Viridiplantae</taxon>
        <taxon>Streptophyta</taxon>
        <taxon>Embryophyta</taxon>
        <taxon>Tracheophyta</taxon>
        <taxon>Spermatophyta</taxon>
        <taxon>Magnoliopsida</taxon>
        <taxon>Liliopsida</taxon>
        <taxon>Poales</taxon>
        <taxon>Poaceae</taxon>
        <taxon>PACMAD clade</taxon>
        <taxon>Panicoideae</taxon>
        <taxon>Andropogonodae</taxon>
        <taxon>Andropogoneae</taxon>
        <taxon>Sorghinae</taxon>
        <taxon>Sorghum</taxon>
    </lineage>
</organism>
<evidence type="ECO:0000259" key="16">
    <source>
        <dbReference type="PROSITE" id="PS50089"/>
    </source>
</evidence>
<evidence type="ECO:0000256" key="12">
    <source>
        <dbReference type="ARBA" id="ARBA00023136"/>
    </source>
</evidence>
<dbReference type="InterPro" id="IPR001841">
    <property type="entry name" value="Znf_RING"/>
</dbReference>
<evidence type="ECO:0000256" key="3">
    <source>
        <dbReference type="ARBA" id="ARBA00004906"/>
    </source>
</evidence>
<gene>
    <name evidence="17" type="ORF">BDA96_04G193500</name>
</gene>
<evidence type="ECO:0000256" key="7">
    <source>
        <dbReference type="ARBA" id="ARBA00022723"/>
    </source>
</evidence>
<comment type="pathway">
    <text evidence="3">Protein modification; protein ubiquitination.</text>
</comment>
<dbReference type="SMART" id="SM00184">
    <property type="entry name" value="RING"/>
    <property type="match status" value="1"/>
</dbReference>
<dbReference type="PROSITE" id="PS50089">
    <property type="entry name" value="ZF_RING_2"/>
    <property type="match status" value="1"/>
</dbReference>
<name>A0A921R661_SORBI</name>
<reference evidence="17" key="2">
    <citation type="submission" date="2020-10" db="EMBL/GenBank/DDBJ databases">
        <authorList>
            <person name="Cooper E.A."/>
            <person name="Brenton Z.W."/>
            <person name="Flinn B.S."/>
            <person name="Jenkins J."/>
            <person name="Shu S."/>
            <person name="Flowers D."/>
            <person name="Luo F."/>
            <person name="Wang Y."/>
            <person name="Xia P."/>
            <person name="Barry K."/>
            <person name="Daum C."/>
            <person name="Lipzen A."/>
            <person name="Yoshinaga Y."/>
            <person name="Schmutz J."/>
            <person name="Saski C."/>
            <person name="Vermerris W."/>
            <person name="Kresovich S."/>
        </authorList>
    </citation>
    <scope>NUCLEOTIDE SEQUENCE</scope>
</reference>
<dbReference type="EMBL" id="CM027683">
    <property type="protein sequence ID" value="KAG0533437.1"/>
    <property type="molecule type" value="Genomic_DNA"/>
</dbReference>
<dbReference type="EC" id="2.3.2.27" evidence="4"/>
<comment type="caution">
    <text evidence="17">The sequence shown here is derived from an EMBL/GenBank/DDBJ whole genome shotgun (WGS) entry which is preliminary data.</text>
</comment>
<evidence type="ECO:0000256" key="15">
    <source>
        <dbReference type="SAM" id="Phobius"/>
    </source>
</evidence>
<feature type="transmembrane region" description="Helical" evidence="15">
    <location>
        <begin position="136"/>
        <end position="160"/>
    </location>
</feature>
<dbReference type="Pfam" id="PF13639">
    <property type="entry name" value="zf-RING_2"/>
    <property type="match status" value="1"/>
</dbReference>
<feature type="region of interest" description="Disordered" evidence="14">
    <location>
        <begin position="1"/>
        <end position="21"/>
    </location>
</feature>
<feature type="domain" description="RING-type" evidence="16">
    <location>
        <begin position="243"/>
        <end position="285"/>
    </location>
</feature>
<dbReference type="FunFam" id="3.30.40.10:FF:000187">
    <property type="entry name" value="E3 ubiquitin-protein ligase ATL6"/>
    <property type="match status" value="1"/>
</dbReference>
<evidence type="ECO:0000256" key="2">
    <source>
        <dbReference type="ARBA" id="ARBA00004167"/>
    </source>
</evidence>
<feature type="region of interest" description="Disordered" evidence="14">
    <location>
        <begin position="174"/>
        <end position="207"/>
    </location>
</feature>
<feature type="region of interest" description="Disordered" evidence="14">
    <location>
        <begin position="109"/>
        <end position="129"/>
    </location>
</feature>
<keyword evidence="9" id="KW-0833">Ubl conjugation pathway</keyword>
<dbReference type="SUPFAM" id="SSF57850">
    <property type="entry name" value="RING/U-box"/>
    <property type="match status" value="1"/>
</dbReference>
<keyword evidence="8 13" id="KW-0863">Zinc-finger</keyword>
<dbReference type="GO" id="GO:0061630">
    <property type="term" value="F:ubiquitin protein ligase activity"/>
    <property type="evidence" value="ECO:0007669"/>
    <property type="project" value="UniProtKB-EC"/>
</dbReference>
<feature type="compositionally biased region" description="Gly residues" evidence="14">
    <location>
        <begin position="192"/>
        <end position="201"/>
    </location>
</feature>
<evidence type="ECO:0000256" key="10">
    <source>
        <dbReference type="ARBA" id="ARBA00022833"/>
    </source>
</evidence>
<keyword evidence="6 15" id="KW-0812">Transmembrane</keyword>
<reference evidence="17" key="1">
    <citation type="journal article" date="2019" name="BMC Genomics">
        <title>A new reference genome for Sorghum bicolor reveals high levels of sequence similarity between sweet and grain genotypes: implications for the genetics of sugar metabolism.</title>
        <authorList>
            <person name="Cooper E.A."/>
            <person name="Brenton Z.W."/>
            <person name="Flinn B.S."/>
            <person name="Jenkins J."/>
            <person name="Shu S."/>
            <person name="Flowers D."/>
            <person name="Luo F."/>
            <person name="Wang Y."/>
            <person name="Xia P."/>
            <person name="Barry K."/>
            <person name="Daum C."/>
            <person name="Lipzen A."/>
            <person name="Yoshinaga Y."/>
            <person name="Schmutz J."/>
            <person name="Saski C."/>
            <person name="Vermerris W."/>
            <person name="Kresovich S."/>
        </authorList>
    </citation>
    <scope>NUCLEOTIDE SEQUENCE</scope>
</reference>
<evidence type="ECO:0000256" key="8">
    <source>
        <dbReference type="ARBA" id="ARBA00022771"/>
    </source>
</evidence>
<dbReference type="InterPro" id="IPR044600">
    <property type="entry name" value="ATL1/ATL16-like"/>
</dbReference>
<dbReference type="GO" id="GO:0008270">
    <property type="term" value="F:zinc ion binding"/>
    <property type="evidence" value="ECO:0007669"/>
    <property type="project" value="UniProtKB-KW"/>
</dbReference>
<dbReference type="Gene3D" id="3.30.40.10">
    <property type="entry name" value="Zinc/RING finger domain, C3HC4 (zinc finger)"/>
    <property type="match status" value="1"/>
</dbReference>
<keyword evidence="11 15" id="KW-1133">Transmembrane helix</keyword>
<accession>A0A921R661</accession>
<evidence type="ECO:0000256" key="5">
    <source>
        <dbReference type="ARBA" id="ARBA00022679"/>
    </source>
</evidence>
<dbReference type="PANTHER" id="PTHR46913:SF1">
    <property type="entry name" value="RING-H2 FINGER PROTEIN ATL16"/>
    <property type="match status" value="1"/>
</dbReference>
<dbReference type="GO" id="GO:0016567">
    <property type="term" value="P:protein ubiquitination"/>
    <property type="evidence" value="ECO:0007669"/>
    <property type="project" value="InterPro"/>
</dbReference>
<evidence type="ECO:0000256" key="6">
    <source>
        <dbReference type="ARBA" id="ARBA00022692"/>
    </source>
</evidence>
<evidence type="ECO:0000256" key="4">
    <source>
        <dbReference type="ARBA" id="ARBA00012483"/>
    </source>
</evidence>